<dbReference type="GO" id="GO:0005829">
    <property type="term" value="C:cytosol"/>
    <property type="evidence" value="ECO:0007669"/>
    <property type="project" value="TreeGrafter"/>
</dbReference>
<dbReference type="InterPro" id="IPR001078">
    <property type="entry name" value="2-oxoacid_DH_actylTfrase"/>
</dbReference>
<dbReference type="GO" id="GO:0033512">
    <property type="term" value="P:L-lysine catabolic process to acetyl-CoA via saccharopine"/>
    <property type="evidence" value="ECO:0007669"/>
    <property type="project" value="UniProtKB-UniRule"/>
</dbReference>
<dbReference type="PROSITE" id="PS50968">
    <property type="entry name" value="BIOTINYL_LIPOYL"/>
    <property type="match status" value="1"/>
</dbReference>
<comment type="caution">
    <text evidence="14">The sequence shown here is derived from an EMBL/GenBank/DDBJ whole genome shotgun (WGS) entry which is preliminary data.</text>
</comment>
<dbReference type="PANTHER" id="PTHR43416:SF5">
    <property type="entry name" value="DIHYDROLIPOYLLYSINE-RESIDUE SUCCINYLTRANSFERASE COMPONENT OF 2-OXOGLUTARATE DEHYDROGENASE COMPLEX, MITOCHONDRIAL"/>
    <property type="match status" value="1"/>
</dbReference>
<dbReference type="Gene3D" id="2.40.50.100">
    <property type="match status" value="1"/>
</dbReference>
<evidence type="ECO:0000256" key="5">
    <source>
        <dbReference type="ARBA" id="ARBA00019511"/>
    </source>
</evidence>
<dbReference type="SUPFAM" id="SSF47005">
    <property type="entry name" value="Peripheral subunit-binding domain of 2-oxo acid dehydrogenase complex"/>
    <property type="match status" value="1"/>
</dbReference>
<feature type="domain" description="Peripheral subunit-binding (PSBD)" evidence="13">
    <location>
        <begin position="112"/>
        <end position="149"/>
    </location>
</feature>
<evidence type="ECO:0000256" key="7">
    <source>
        <dbReference type="ARBA" id="ARBA00022679"/>
    </source>
</evidence>
<dbReference type="UniPathway" id="UPA00868">
    <property type="reaction ID" value="UER00840"/>
</dbReference>
<dbReference type="NCBIfam" id="TIGR01347">
    <property type="entry name" value="sucB"/>
    <property type="match status" value="1"/>
</dbReference>
<evidence type="ECO:0000256" key="6">
    <source>
        <dbReference type="ARBA" id="ARBA00022532"/>
    </source>
</evidence>
<evidence type="ECO:0000256" key="1">
    <source>
        <dbReference type="ARBA" id="ARBA00004052"/>
    </source>
</evidence>
<dbReference type="Pfam" id="PF00198">
    <property type="entry name" value="2-oxoacid_dh"/>
    <property type="match status" value="1"/>
</dbReference>
<dbReference type="InterPro" id="IPR023213">
    <property type="entry name" value="CAT-like_dom_sf"/>
</dbReference>
<dbReference type="Pfam" id="PF02817">
    <property type="entry name" value="E3_binding"/>
    <property type="match status" value="1"/>
</dbReference>
<dbReference type="InterPro" id="IPR003016">
    <property type="entry name" value="2-oxoA_DH_lipoyl-BS"/>
</dbReference>
<dbReference type="SUPFAM" id="SSF51230">
    <property type="entry name" value="Single hybrid motif"/>
    <property type="match status" value="1"/>
</dbReference>
<dbReference type="AlphaFoldDB" id="A0A133XIP7"/>
<dbReference type="EMBL" id="LODL01000019">
    <property type="protein sequence ID" value="KXB30811.1"/>
    <property type="molecule type" value="Genomic_DNA"/>
</dbReference>
<comment type="pathway">
    <text evidence="2 11">Amino-acid degradation; L-lysine degradation via saccharopine pathway; glutaryl-CoA from L-lysine: step 6/6.</text>
</comment>
<dbReference type="Gene3D" id="3.30.559.10">
    <property type="entry name" value="Chloramphenicol acetyltransferase-like domain"/>
    <property type="match status" value="1"/>
</dbReference>
<dbReference type="InterPro" id="IPR006255">
    <property type="entry name" value="SucB"/>
</dbReference>
<evidence type="ECO:0000256" key="3">
    <source>
        <dbReference type="ARBA" id="ARBA00007317"/>
    </source>
</evidence>
<keyword evidence="8 11" id="KW-0450">Lipoyl</keyword>
<dbReference type="Proteomes" id="UP000070186">
    <property type="component" value="Unassembled WGS sequence"/>
</dbReference>
<dbReference type="Pfam" id="PF00364">
    <property type="entry name" value="Biotin_lipoyl"/>
    <property type="match status" value="1"/>
</dbReference>
<dbReference type="FunFam" id="3.30.559.10:FF:000007">
    <property type="entry name" value="Dihydrolipoamide acetyltransferase component of pyruvate dehydrogenase complex"/>
    <property type="match status" value="1"/>
</dbReference>
<dbReference type="STRING" id="281362.AT959_08780"/>
<accession>A0A133XIP7</accession>
<dbReference type="InterPro" id="IPR000089">
    <property type="entry name" value="Biotin_lipoyl"/>
</dbReference>
<evidence type="ECO:0000259" key="12">
    <source>
        <dbReference type="PROSITE" id="PS50968"/>
    </source>
</evidence>
<comment type="function">
    <text evidence="1 11">E2 component of the 2-oxoglutarate dehydrogenase (OGDH) complex which catalyzes the second step in the conversion of 2-oxoglutarate to succinyl-CoA and CO(2).</text>
</comment>
<comment type="cofactor">
    <cofactor evidence="11">
        <name>(R)-lipoate</name>
        <dbReference type="ChEBI" id="CHEBI:83088"/>
    </cofactor>
    <text evidence="11">Binds 1 lipoyl cofactor covalently.</text>
</comment>
<gene>
    <name evidence="14" type="ORF">AT959_08780</name>
</gene>
<keyword evidence="6 11" id="KW-0816">Tricarboxylic acid cycle</keyword>
<evidence type="ECO:0000256" key="4">
    <source>
        <dbReference type="ARBA" id="ARBA00012945"/>
    </source>
</evidence>
<dbReference type="InterPro" id="IPR011053">
    <property type="entry name" value="Single_hybrid_motif"/>
</dbReference>
<evidence type="ECO:0000256" key="8">
    <source>
        <dbReference type="ARBA" id="ARBA00022823"/>
    </source>
</evidence>
<dbReference type="GO" id="GO:0045252">
    <property type="term" value="C:oxoglutarate dehydrogenase complex"/>
    <property type="evidence" value="ECO:0007669"/>
    <property type="project" value="UniProtKB-UniRule"/>
</dbReference>
<dbReference type="SUPFAM" id="SSF52777">
    <property type="entry name" value="CoA-dependent acyltransferases"/>
    <property type="match status" value="1"/>
</dbReference>
<evidence type="ECO:0000313" key="15">
    <source>
        <dbReference type="Proteomes" id="UP000070186"/>
    </source>
</evidence>
<organism evidence="14 15">
    <name type="scientific">Dechloromonas denitrificans</name>
    <dbReference type="NCBI Taxonomy" id="281362"/>
    <lineage>
        <taxon>Bacteria</taxon>
        <taxon>Pseudomonadati</taxon>
        <taxon>Pseudomonadota</taxon>
        <taxon>Betaproteobacteria</taxon>
        <taxon>Rhodocyclales</taxon>
        <taxon>Azonexaceae</taxon>
        <taxon>Dechloromonas</taxon>
    </lineage>
</organism>
<protein>
    <recommendedName>
        <fullName evidence="5 11">Dihydrolipoyllysine-residue succinyltransferase component of 2-oxoglutarate dehydrogenase complex</fullName>
        <ecNumber evidence="4 11">2.3.1.61</ecNumber>
    </recommendedName>
    <alternativeName>
        <fullName evidence="11">2-oxoglutarate dehydrogenase complex component E2</fullName>
    </alternativeName>
</protein>
<dbReference type="RefSeq" id="WP_066882608.1">
    <property type="nucleotide sequence ID" value="NZ_LODL01000019.1"/>
</dbReference>
<evidence type="ECO:0000256" key="11">
    <source>
        <dbReference type="RuleBase" id="RU361138"/>
    </source>
</evidence>
<keyword evidence="9 11" id="KW-0012">Acyltransferase</keyword>
<feature type="domain" description="Lipoyl-binding" evidence="12">
    <location>
        <begin position="3"/>
        <end position="78"/>
    </location>
</feature>
<comment type="similarity">
    <text evidence="3 11">Belongs to the 2-oxoacid dehydrogenase family.</text>
</comment>
<dbReference type="NCBIfam" id="NF004309">
    <property type="entry name" value="PRK05704.1"/>
    <property type="match status" value="1"/>
</dbReference>
<evidence type="ECO:0000259" key="13">
    <source>
        <dbReference type="PROSITE" id="PS51826"/>
    </source>
</evidence>
<dbReference type="Gene3D" id="4.10.320.10">
    <property type="entry name" value="E3-binding domain"/>
    <property type="match status" value="1"/>
</dbReference>
<keyword evidence="15" id="KW-1185">Reference proteome</keyword>
<reference evidence="14 15" key="1">
    <citation type="submission" date="2015-12" db="EMBL/GenBank/DDBJ databases">
        <title>Nitrous oxide reduction kinetics distinguish bacteria harboring typical versus atypical NosZ.</title>
        <authorList>
            <person name="Yoon S."/>
            <person name="Nissen S."/>
            <person name="Park D."/>
            <person name="Sanford R.A."/>
            <person name="Loeffler F.E."/>
        </authorList>
    </citation>
    <scope>NUCLEOTIDE SEQUENCE [LARGE SCALE GENOMIC DNA]</scope>
    <source>
        <strain evidence="14 15">ATCC BAA-841</strain>
    </source>
</reference>
<dbReference type="PROSITE" id="PS00189">
    <property type="entry name" value="LIPOYL"/>
    <property type="match status" value="1"/>
</dbReference>
<dbReference type="PROSITE" id="PS51826">
    <property type="entry name" value="PSBD"/>
    <property type="match status" value="1"/>
</dbReference>
<evidence type="ECO:0000256" key="10">
    <source>
        <dbReference type="ARBA" id="ARBA00052761"/>
    </source>
</evidence>
<dbReference type="GO" id="GO:0004149">
    <property type="term" value="F:dihydrolipoyllysine-residue succinyltransferase activity"/>
    <property type="evidence" value="ECO:0007669"/>
    <property type="project" value="UniProtKB-UniRule"/>
</dbReference>
<comment type="catalytic activity">
    <reaction evidence="10 11">
        <text>N(6)-[(R)-dihydrolipoyl]-L-lysyl-[protein] + succinyl-CoA = N(6)-[(R)-S(8)-succinyldihydrolipoyl]-L-lysyl-[protein] + CoA</text>
        <dbReference type="Rhea" id="RHEA:15213"/>
        <dbReference type="Rhea" id="RHEA-COMP:10475"/>
        <dbReference type="Rhea" id="RHEA-COMP:20092"/>
        <dbReference type="ChEBI" id="CHEBI:57287"/>
        <dbReference type="ChEBI" id="CHEBI:57292"/>
        <dbReference type="ChEBI" id="CHEBI:83100"/>
        <dbReference type="ChEBI" id="CHEBI:83120"/>
        <dbReference type="EC" id="2.3.1.61"/>
    </reaction>
</comment>
<proteinExistence type="inferred from homology"/>
<evidence type="ECO:0000313" key="14">
    <source>
        <dbReference type="EMBL" id="KXB30811.1"/>
    </source>
</evidence>
<dbReference type="EC" id="2.3.1.61" evidence="4 11"/>
<dbReference type="InterPro" id="IPR050537">
    <property type="entry name" value="2-oxoacid_dehydrogenase"/>
</dbReference>
<sequence>MSIIEVQVPQLSESVAEGTLASWKKKIGEAVARDEILIDIETDKVVLEVPSPGAGVLVEIVKGDGETVVSGELIARIDTAATAGAVAPAAEAPKAAAPAAAPAPAAAAPAGTASPSARKILDEKGIAAADVAGSGRGGRVTKEDAVAAAPKAGPIAAPAAAKAALPTPPVAVALGDRTEQRVPMTRLRARIAERLLQSQQTNAILTTFNEVNMGPMMALRKQYGEKFEKAHGVRLGFMGFFVKAACAALQKFPVLNASVDGNDIVYHGYIDIGIAVGSPRGLVVPIIRNADQMSIAEIEKKIAEFGAKAKDGKLTIEELTGGTFSISNGGIFGSMMSTPIINPPQSAILGIHATKDRAMVENGQVVVRPMNYLAMSYDHRIIDGREAVLGLVTMKEALEDPSRLLLGV</sequence>
<dbReference type="PANTHER" id="PTHR43416">
    <property type="entry name" value="DIHYDROLIPOYLLYSINE-RESIDUE SUCCINYLTRANSFERASE COMPONENT OF 2-OXOGLUTARATE DEHYDROGENASE COMPLEX, MITOCHONDRIAL-RELATED"/>
    <property type="match status" value="1"/>
</dbReference>
<evidence type="ECO:0000256" key="2">
    <source>
        <dbReference type="ARBA" id="ARBA00005145"/>
    </source>
</evidence>
<evidence type="ECO:0000256" key="9">
    <source>
        <dbReference type="ARBA" id="ARBA00023315"/>
    </source>
</evidence>
<dbReference type="InterPro" id="IPR036625">
    <property type="entry name" value="E3-bd_dom_sf"/>
</dbReference>
<dbReference type="InterPro" id="IPR004167">
    <property type="entry name" value="PSBD"/>
</dbReference>
<dbReference type="GO" id="GO:0006099">
    <property type="term" value="P:tricarboxylic acid cycle"/>
    <property type="evidence" value="ECO:0007669"/>
    <property type="project" value="UniProtKB-UniRule"/>
</dbReference>
<name>A0A133XIP7_9RHOO</name>
<dbReference type="CDD" id="cd06849">
    <property type="entry name" value="lipoyl_domain"/>
    <property type="match status" value="1"/>
</dbReference>
<keyword evidence="7 11" id="KW-0808">Transferase</keyword>